<proteinExistence type="predicted"/>
<dbReference type="Pfam" id="PF01047">
    <property type="entry name" value="MarR"/>
    <property type="match status" value="1"/>
</dbReference>
<dbReference type="CDD" id="cd00090">
    <property type="entry name" value="HTH_ARSR"/>
    <property type="match status" value="1"/>
</dbReference>
<dbReference type="InterPro" id="IPR000835">
    <property type="entry name" value="HTH_MarR-typ"/>
</dbReference>
<evidence type="ECO:0000259" key="4">
    <source>
        <dbReference type="PROSITE" id="PS50995"/>
    </source>
</evidence>
<dbReference type="EMBL" id="JADEXQ010000108">
    <property type="protein sequence ID" value="MBE9032501.1"/>
    <property type="molecule type" value="Genomic_DNA"/>
</dbReference>
<dbReference type="PANTHER" id="PTHR33164:SF43">
    <property type="entry name" value="HTH-TYPE TRANSCRIPTIONAL REPRESSOR YETL"/>
    <property type="match status" value="1"/>
</dbReference>
<dbReference type="InterPro" id="IPR011991">
    <property type="entry name" value="ArsR-like_HTH"/>
</dbReference>
<dbReference type="GO" id="GO:0003677">
    <property type="term" value="F:DNA binding"/>
    <property type="evidence" value="ECO:0007669"/>
    <property type="project" value="UniProtKB-KW"/>
</dbReference>
<evidence type="ECO:0000256" key="2">
    <source>
        <dbReference type="ARBA" id="ARBA00023125"/>
    </source>
</evidence>
<accession>A0A928VT20</accession>
<organism evidence="5 6">
    <name type="scientific">Romeriopsis navalis LEGE 11480</name>
    <dbReference type="NCBI Taxonomy" id="2777977"/>
    <lineage>
        <taxon>Bacteria</taxon>
        <taxon>Bacillati</taxon>
        <taxon>Cyanobacteriota</taxon>
        <taxon>Cyanophyceae</taxon>
        <taxon>Leptolyngbyales</taxon>
        <taxon>Leptolyngbyaceae</taxon>
        <taxon>Romeriopsis</taxon>
        <taxon>Romeriopsis navalis</taxon>
    </lineage>
</organism>
<dbReference type="Gene3D" id="1.10.10.10">
    <property type="entry name" value="Winged helix-like DNA-binding domain superfamily/Winged helix DNA-binding domain"/>
    <property type="match status" value="1"/>
</dbReference>
<comment type="caution">
    <text evidence="5">The sequence shown here is derived from an EMBL/GenBank/DDBJ whole genome shotgun (WGS) entry which is preliminary data.</text>
</comment>
<dbReference type="InterPro" id="IPR023187">
    <property type="entry name" value="Tscrpt_reg_MarR-type_CS"/>
</dbReference>
<dbReference type="GO" id="GO:0003700">
    <property type="term" value="F:DNA-binding transcription factor activity"/>
    <property type="evidence" value="ECO:0007669"/>
    <property type="project" value="InterPro"/>
</dbReference>
<evidence type="ECO:0000313" key="5">
    <source>
        <dbReference type="EMBL" id="MBE9032501.1"/>
    </source>
</evidence>
<dbReference type="SMART" id="SM00347">
    <property type="entry name" value="HTH_MARR"/>
    <property type="match status" value="1"/>
</dbReference>
<dbReference type="PROSITE" id="PS50995">
    <property type="entry name" value="HTH_MARR_2"/>
    <property type="match status" value="1"/>
</dbReference>
<dbReference type="SUPFAM" id="SSF46785">
    <property type="entry name" value="Winged helix' DNA-binding domain"/>
    <property type="match status" value="1"/>
</dbReference>
<dbReference type="InterPro" id="IPR039422">
    <property type="entry name" value="MarR/SlyA-like"/>
</dbReference>
<keyword evidence="3" id="KW-0804">Transcription</keyword>
<dbReference type="AlphaFoldDB" id="A0A928VT20"/>
<evidence type="ECO:0000313" key="6">
    <source>
        <dbReference type="Proteomes" id="UP000625316"/>
    </source>
</evidence>
<dbReference type="Proteomes" id="UP000625316">
    <property type="component" value="Unassembled WGS sequence"/>
</dbReference>
<name>A0A928VT20_9CYAN</name>
<reference evidence="5" key="1">
    <citation type="submission" date="2020-10" db="EMBL/GenBank/DDBJ databases">
        <authorList>
            <person name="Castelo-Branco R."/>
            <person name="Eusebio N."/>
            <person name="Adriana R."/>
            <person name="Vieira A."/>
            <person name="Brugerolle De Fraissinette N."/>
            <person name="Rezende De Castro R."/>
            <person name="Schneider M.P."/>
            <person name="Vasconcelos V."/>
            <person name="Leao P.N."/>
        </authorList>
    </citation>
    <scope>NUCLEOTIDE SEQUENCE</scope>
    <source>
        <strain evidence="5">LEGE 11480</strain>
    </source>
</reference>
<keyword evidence="1" id="KW-0805">Transcription regulation</keyword>
<evidence type="ECO:0000256" key="3">
    <source>
        <dbReference type="ARBA" id="ARBA00023163"/>
    </source>
</evidence>
<dbReference type="PRINTS" id="PR00598">
    <property type="entry name" value="HTHMARR"/>
</dbReference>
<dbReference type="PROSITE" id="PS01117">
    <property type="entry name" value="HTH_MARR_1"/>
    <property type="match status" value="1"/>
</dbReference>
<sequence>MVTNPFDTINEPLEQRLITGLYKLGVALRSQAWQGAESQGLTPTQGQILAILQSRSHDGIRLSEVAQELAVSSATASDAVSALVKKGLVSREKATDDRRAIALRLTDEGESQAAQAATWPDFLLTAVDELSAEEQVIFFRGLTKIILKLQQQNQIPVARMCLTCEYFRADVYHDRARPHHCQLVNAPFGELDFRLDCPEHLS</sequence>
<keyword evidence="6" id="KW-1185">Reference proteome</keyword>
<gene>
    <name evidence="5" type="ORF">IQ266_22440</name>
</gene>
<protein>
    <submittedName>
        <fullName evidence="5">MarR family transcriptional regulator</fullName>
    </submittedName>
</protein>
<evidence type="ECO:0000256" key="1">
    <source>
        <dbReference type="ARBA" id="ARBA00023015"/>
    </source>
</evidence>
<dbReference type="PANTHER" id="PTHR33164">
    <property type="entry name" value="TRANSCRIPTIONAL REGULATOR, MARR FAMILY"/>
    <property type="match status" value="1"/>
</dbReference>
<feature type="domain" description="HTH marR-type" evidence="4">
    <location>
        <begin position="14"/>
        <end position="147"/>
    </location>
</feature>
<dbReference type="InterPro" id="IPR036388">
    <property type="entry name" value="WH-like_DNA-bd_sf"/>
</dbReference>
<keyword evidence="2" id="KW-0238">DNA-binding</keyword>
<dbReference type="GO" id="GO:0006950">
    <property type="term" value="P:response to stress"/>
    <property type="evidence" value="ECO:0007669"/>
    <property type="project" value="TreeGrafter"/>
</dbReference>
<dbReference type="InterPro" id="IPR036390">
    <property type="entry name" value="WH_DNA-bd_sf"/>
</dbReference>
<dbReference type="RefSeq" id="WP_264327318.1">
    <property type="nucleotide sequence ID" value="NZ_JADEXQ010000108.1"/>
</dbReference>